<keyword evidence="1" id="KW-1133">Transmembrane helix</keyword>
<evidence type="ECO:0000256" key="1">
    <source>
        <dbReference type="SAM" id="Phobius"/>
    </source>
</evidence>
<reference evidence="3" key="1">
    <citation type="submission" date="2018-09" db="EMBL/GenBank/DDBJ databases">
        <authorList>
            <person name="Livingstone P.G."/>
            <person name="Whitworth D.E."/>
        </authorList>
    </citation>
    <scope>NUCLEOTIDE SEQUENCE [LARGE SCALE GENOMIC DNA]</scope>
    <source>
        <strain evidence="3">CA054A</strain>
    </source>
</reference>
<feature type="transmembrane region" description="Helical" evidence="1">
    <location>
        <begin position="12"/>
        <end position="38"/>
    </location>
</feature>
<comment type="caution">
    <text evidence="2">The sequence shown here is derived from an EMBL/GenBank/DDBJ whole genome shotgun (WGS) entry which is preliminary data.</text>
</comment>
<accession>A0A3A8I232</accession>
<sequence>MPRPRRHSIQGGCVGAVRIVGLMLAVAGGVLLFTGLKAKDSLTERASELITGRNTEQTTLYVAGGGAALVGGVLLALFGGGRGRR</sequence>
<name>A0A3A8I232_9BACT</name>
<dbReference type="Pfam" id="PF11381">
    <property type="entry name" value="DUF3185"/>
    <property type="match status" value="1"/>
</dbReference>
<organism evidence="2 3">
    <name type="scientific">Corallococcus terminator</name>
    <dbReference type="NCBI Taxonomy" id="2316733"/>
    <lineage>
        <taxon>Bacteria</taxon>
        <taxon>Pseudomonadati</taxon>
        <taxon>Myxococcota</taxon>
        <taxon>Myxococcia</taxon>
        <taxon>Myxococcales</taxon>
        <taxon>Cystobacterineae</taxon>
        <taxon>Myxococcaceae</taxon>
        <taxon>Corallococcus</taxon>
    </lineage>
</organism>
<feature type="transmembrane region" description="Helical" evidence="1">
    <location>
        <begin position="58"/>
        <end position="78"/>
    </location>
</feature>
<gene>
    <name evidence="2" type="ORF">D7V88_30865</name>
</gene>
<dbReference type="InterPro" id="IPR021521">
    <property type="entry name" value="DUF3185"/>
</dbReference>
<keyword evidence="1" id="KW-0812">Transmembrane</keyword>
<dbReference type="Proteomes" id="UP000268094">
    <property type="component" value="Unassembled WGS sequence"/>
</dbReference>
<evidence type="ECO:0000313" key="3">
    <source>
        <dbReference type="Proteomes" id="UP000268094"/>
    </source>
</evidence>
<protein>
    <submittedName>
        <fullName evidence="2">DUF3185 family protein</fullName>
    </submittedName>
</protein>
<dbReference type="EMBL" id="RAVZ01000281">
    <property type="protein sequence ID" value="RKG77549.1"/>
    <property type="molecule type" value="Genomic_DNA"/>
</dbReference>
<proteinExistence type="predicted"/>
<keyword evidence="1" id="KW-0472">Membrane</keyword>
<evidence type="ECO:0000313" key="2">
    <source>
        <dbReference type="EMBL" id="RKG77549.1"/>
    </source>
</evidence>
<keyword evidence="3" id="KW-1185">Reference proteome</keyword>
<dbReference type="AlphaFoldDB" id="A0A3A8I232"/>